<dbReference type="AlphaFoldDB" id="A0AA40A1E5"/>
<evidence type="ECO:0000313" key="2">
    <source>
        <dbReference type="EMBL" id="KAK0707445.1"/>
    </source>
</evidence>
<dbReference type="EMBL" id="JAUKUA010000008">
    <property type="protein sequence ID" value="KAK0702680.1"/>
    <property type="molecule type" value="Genomic_DNA"/>
</dbReference>
<keyword evidence="3" id="KW-1185">Reference proteome</keyword>
<accession>A0AA40A1E5</accession>
<protein>
    <submittedName>
        <fullName evidence="2">Uncharacterized protein</fullName>
    </submittedName>
</protein>
<evidence type="ECO:0000313" key="3">
    <source>
        <dbReference type="Proteomes" id="UP001172102"/>
    </source>
</evidence>
<comment type="caution">
    <text evidence="2">The sequence shown here is derived from an EMBL/GenBank/DDBJ whole genome shotgun (WGS) entry which is preliminary data.</text>
</comment>
<reference evidence="2" key="1">
    <citation type="submission" date="2023-06" db="EMBL/GenBank/DDBJ databases">
        <title>Genome-scale phylogeny and comparative genomics of the fungal order Sordariales.</title>
        <authorList>
            <consortium name="Lawrence Berkeley National Laboratory"/>
            <person name="Hensen N."/>
            <person name="Bonometti L."/>
            <person name="Westerberg I."/>
            <person name="Brannstrom I.O."/>
            <person name="Guillou S."/>
            <person name="Cros-Aarteil S."/>
            <person name="Calhoun S."/>
            <person name="Haridas S."/>
            <person name="Kuo A."/>
            <person name="Mondo S."/>
            <person name="Pangilinan J."/>
            <person name="Riley R."/>
            <person name="Labutti K."/>
            <person name="Andreopoulos B."/>
            <person name="Lipzen A."/>
            <person name="Chen C."/>
            <person name="Yanf M."/>
            <person name="Daum C."/>
            <person name="Ng V."/>
            <person name="Clum A."/>
            <person name="Steindorff A."/>
            <person name="Ohm R."/>
            <person name="Martin F."/>
            <person name="Silar P."/>
            <person name="Natvig D."/>
            <person name="Lalanne C."/>
            <person name="Gautier V."/>
            <person name="Ament-Velasquez S.L."/>
            <person name="Kruys A."/>
            <person name="Hutchinson M.I."/>
            <person name="Powell A.J."/>
            <person name="Barry K."/>
            <person name="Miller A.N."/>
            <person name="Grigoriev I.V."/>
            <person name="Debuchy R."/>
            <person name="Gladieux P."/>
            <person name="Thoren M.H."/>
            <person name="Johannesson H."/>
        </authorList>
    </citation>
    <scope>NUCLEOTIDE SEQUENCE</scope>
    <source>
        <strain evidence="2">SMH4607-1</strain>
    </source>
</reference>
<gene>
    <name evidence="2" type="ORF">B0H67DRAFT_311347</name>
    <name evidence="1" type="ORF">B0H67DRAFT_390768</name>
</gene>
<dbReference type="EMBL" id="JAUKUA010000006">
    <property type="protein sequence ID" value="KAK0707445.1"/>
    <property type="molecule type" value="Genomic_DNA"/>
</dbReference>
<name>A0AA40A1E5_9PEZI</name>
<organism evidence="2 3">
    <name type="scientific">Lasiosphaeris hirsuta</name>
    <dbReference type="NCBI Taxonomy" id="260670"/>
    <lineage>
        <taxon>Eukaryota</taxon>
        <taxon>Fungi</taxon>
        <taxon>Dikarya</taxon>
        <taxon>Ascomycota</taxon>
        <taxon>Pezizomycotina</taxon>
        <taxon>Sordariomycetes</taxon>
        <taxon>Sordariomycetidae</taxon>
        <taxon>Sordariales</taxon>
        <taxon>Lasiosphaeriaceae</taxon>
        <taxon>Lasiosphaeris</taxon>
    </lineage>
</organism>
<dbReference type="Proteomes" id="UP001172102">
    <property type="component" value="Unassembled WGS sequence"/>
</dbReference>
<proteinExistence type="predicted"/>
<evidence type="ECO:0000313" key="1">
    <source>
        <dbReference type="EMBL" id="KAK0702680.1"/>
    </source>
</evidence>
<sequence>MAELHGTLRDQNLAQETRWRCVAVDGMLLVAAKVDYVNAPRHTYAAGSCGTWYCGNCRPLGWKLRAHSITTLRRSRQHQAALDTIFASLLMRPFRSTGCQRGSVRADALRVSSRALAAEGTGCDQDLLWYLACTHKGPWPTPSQLRQLVGSEGSRASQLLQVAALPQPCRHLPSESHPWIVPYPRPGSSHFRTNPGYCGVSHRYYTVRPAGLAPPNLQQILHWVRRHPRQRTALRAKSLGYHGECYRRFSVVDATRS</sequence>